<name>A0AAV0IUL1_9ROSI</name>
<dbReference type="PANTHER" id="PTHR22835">
    <property type="entry name" value="ZINC FINGER FYVE DOMAIN CONTAINING PROTEIN"/>
    <property type="match status" value="1"/>
</dbReference>
<evidence type="ECO:0000256" key="3">
    <source>
        <dbReference type="SAM" id="SignalP"/>
    </source>
</evidence>
<reference evidence="4" key="1">
    <citation type="submission" date="2022-08" db="EMBL/GenBank/DDBJ databases">
        <authorList>
            <person name="Gutierrez-Valencia J."/>
        </authorList>
    </citation>
    <scope>NUCLEOTIDE SEQUENCE</scope>
</reference>
<dbReference type="Proteomes" id="UP001154282">
    <property type="component" value="Unassembled WGS sequence"/>
</dbReference>
<dbReference type="InterPro" id="IPR001087">
    <property type="entry name" value="GDSL"/>
</dbReference>
<comment type="caution">
    <text evidence="4">The sequence shown here is derived from an EMBL/GenBank/DDBJ whole genome shotgun (WGS) entry which is preliminary data.</text>
</comment>
<comment type="similarity">
    <text evidence="1">Belongs to the 'GDSL' lipolytic enzyme family.</text>
</comment>
<evidence type="ECO:0000313" key="5">
    <source>
        <dbReference type="Proteomes" id="UP001154282"/>
    </source>
</evidence>
<evidence type="ECO:0000256" key="1">
    <source>
        <dbReference type="ARBA" id="ARBA00008668"/>
    </source>
</evidence>
<dbReference type="PANTHER" id="PTHR22835:SF675">
    <property type="entry name" value="ESTER HYDROLASE, PUTATIVE-RELATED"/>
    <property type="match status" value="1"/>
</dbReference>
<keyword evidence="2" id="KW-0325">Glycoprotein</keyword>
<organism evidence="4 5">
    <name type="scientific">Linum tenue</name>
    <dbReference type="NCBI Taxonomy" id="586396"/>
    <lineage>
        <taxon>Eukaryota</taxon>
        <taxon>Viridiplantae</taxon>
        <taxon>Streptophyta</taxon>
        <taxon>Embryophyta</taxon>
        <taxon>Tracheophyta</taxon>
        <taxon>Spermatophyta</taxon>
        <taxon>Magnoliopsida</taxon>
        <taxon>eudicotyledons</taxon>
        <taxon>Gunneridae</taxon>
        <taxon>Pentapetalae</taxon>
        <taxon>rosids</taxon>
        <taxon>fabids</taxon>
        <taxon>Malpighiales</taxon>
        <taxon>Linaceae</taxon>
        <taxon>Linum</taxon>
    </lineage>
</organism>
<dbReference type="GO" id="GO:0016788">
    <property type="term" value="F:hydrolase activity, acting on ester bonds"/>
    <property type="evidence" value="ECO:0007669"/>
    <property type="project" value="InterPro"/>
</dbReference>
<sequence>MMHLPQSLVLSFFGLVLLLLVLEPYSCRAAAPTPVPSDLKACGFKAIYCFGDSIYDTGNNNVEKPGSITNFLPYGMTLGKPNGRFSDGLLIIDRFVESAGLSETSNPDLNTKLDHSKGANFAVGGTGILTQEQRLKWNVTLPYSQTSMDIQLQRFDQLVKEMYKDETVRRDIMKSSLFVIGGGNIDYAKLYFPGCHCPGCACLAVEEKKVVINPEDVRAIRADNCNCTAVVERKLIIPDEVHQIKEYVKTLMGYGATTFLINGMYQGGCLPWSMAPVDDKVFCSTEWQEFHNNHNKAVQQAVLEMKKEYPDARIIYGDIWSAHQWLFDHAKAEGFTNLNKACCVDCGPNAAHCPDPNQYIYWDGGHMTDHSYKLIADVMIPQISKDLGCHA</sequence>
<evidence type="ECO:0000256" key="2">
    <source>
        <dbReference type="ARBA" id="ARBA00023180"/>
    </source>
</evidence>
<dbReference type="Pfam" id="PF00657">
    <property type="entry name" value="Lipase_GDSL"/>
    <property type="match status" value="1"/>
</dbReference>
<accession>A0AAV0IUL1</accession>
<protein>
    <submittedName>
        <fullName evidence="4">Uncharacterized protein</fullName>
    </submittedName>
</protein>
<dbReference type="Gene3D" id="3.40.50.1110">
    <property type="entry name" value="SGNH hydrolase"/>
    <property type="match status" value="1"/>
</dbReference>
<feature type="chain" id="PRO_5043784922" evidence="3">
    <location>
        <begin position="30"/>
        <end position="391"/>
    </location>
</feature>
<keyword evidence="3" id="KW-0732">Signal</keyword>
<feature type="signal peptide" evidence="3">
    <location>
        <begin position="1"/>
        <end position="29"/>
    </location>
</feature>
<dbReference type="InterPro" id="IPR036514">
    <property type="entry name" value="SGNH_hydro_sf"/>
</dbReference>
<dbReference type="AlphaFoldDB" id="A0AAV0IUL1"/>
<evidence type="ECO:0000313" key="4">
    <source>
        <dbReference type="EMBL" id="CAI0401113.1"/>
    </source>
</evidence>
<gene>
    <name evidence="4" type="ORF">LITE_LOCUS11058</name>
</gene>
<dbReference type="SUPFAM" id="SSF52266">
    <property type="entry name" value="SGNH hydrolase"/>
    <property type="match status" value="1"/>
</dbReference>
<dbReference type="EMBL" id="CAMGYJ010000004">
    <property type="protein sequence ID" value="CAI0401113.1"/>
    <property type="molecule type" value="Genomic_DNA"/>
</dbReference>
<proteinExistence type="inferred from homology"/>
<keyword evidence="5" id="KW-1185">Reference proteome</keyword>